<dbReference type="STRING" id="311334.SAMN05421846_11052"/>
<protein>
    <submittedName>
        <fullName evidence="1">Uncharacterized protein</fullName>
    </submittedName>
</protein>
<name>A0A1G8LTT4_9FLAO</name>
<proteinExistence type="predicted"/>
<gene>
    <name evidence="1" type="ORF">SAMN05421846_11052</name>
</gene>
<reference evidence="2" key="1">
    <citation type="submission" date="2016-10" db="EMBL/GenBank/DDBJ databases">
        <authorList>
            <person name="Varghese N."/>
            <person name="Submissions S."/>
        </authorList>
    </citation>
    <scope>NUCLEOTIDE SEQUENCE [LARGE SCALE GENOMIC DNA]</scope>
    <source>
        <strain evidence="2">DSM 17071</strain>
    </source>
</reference>
<dbReference type="EMBL" id="FNDW01000010">
    <property type="protein sequence ID" value="SDI59056.1"/>
    <property type="molecule type" value="Genomic_DNA"/>
</dbReference>
<dbReference type="Proteomes" id="UP000198869">
    <property type="component" value="Unassembled WGS sequence"/>
</dbReference>
<dbReference type="RefSeq" id="WP_089859847.1">
    <property type="nucleotide sequence ID" value="NZ_FNDW01000010.1"/>
</dbReference>
<evidence type="ECO:0000313" key="2">
    <source>
        <dbReference type="Proteomes" id="UP000198869"/>
    </source>
</evidence>
<accession>A0A1G8LTT4</accession>
<keyword evidence="2" id="KW-1185">Reference proteome</keyword>
<organism evidence="1 2">
    <name type="scientific">Chryseobacterium taeanense</name>
    <dbReference type="NCBI Taxonomy" id="311334"/>
    <lineage>
        <taxon>Bacteria</taxon>
        <taxon>Pseudomonadati</taxon>
        <taxon>Bacteroidota</taxon>
        <taxon>Flavobacteriia</taxon>
        <taxon>Flavobacteriales</taxon>
        <taxon>Weeksellaceae</taxon>
        <taxon>Chryseobacterium group</taxon>
        <taxon>Chryseobacterium</taxon>
    </lineage>
</organism>
<sequence>MGETIKNYENLLKVFAELRKFGIITNTDITDWADEILASENLSDYEFIEISTTKNSHDLIVILEKNSQYPNLEIVCRAMLGILYHSLTASLEFKKALKVIHEISYEEKLTNDEQFLLYGFSEISMYDLRGNYEGFRLFKEDLMEFLKIYKDFTLTNYKEWNLINEILLPALTEKLEKINHNYPY</sequence>
<dbReference type="OrthoDB" id="799697at2"/>
<evidence type="ECO:0000313" key="1">
    <source>
        <dbReference type="EMBL" id="SDI59056.1"/>
    </source>
</evidence>
<dbReference type="AlphaFoldDB" id="A0A1G8LTT4"/>